<sequence length="35" mass="3925">MIVDLIRNDLGRPTFPAASVSNRSARLRRTPACIR</sequence>
<dbReference type="Proteomes" id="UP000886689">
    <property type="component" value="Unassembled WGS sequence"/>
</dbReference>
<dbReference type="AlphaFoldDB" id="A0A9D7K3I8"/>
<evidence type="ECO:0000313" key="1">
    <source>
        <dbReference type="EMBL" id="MBK8524799.1"/>
    </source>
</evidence>
<protein>
    <submittedName>
        <fullName evidence="1">Uncharacterized protein</fullName>
    </submittedName>
</protein>
<gene>
    <name evidence="1" type="ORF">IPL58_12340</name>
</gene>
<comment type="caution">
    <text evidence="1">The sequence shown here is derived from an EMBL/GenBank/DDBJ whole genome shotgun (WGS) entry which is preliminary data.</text>
</comment>
<dbReference type="EMBL" id="JADJUC010000014">
    <property type="protein sequence ID" value="MBK8524799.1"/>
    <property type="molecule type" value="Genomic_DNA"/>
</dbReference>
<name>A0A9D7K3I8_9PROT</name>
<reference evidence="1" key="1">
    <citation type="submission" date="2020-10" db="EMBL/GenBank/DDBJ databases">
        <title>Connecting structure to function with the recovery of over 1000 high-quality activated sludge metagenome-assembled genomes encoding full-length rRNA genes using long-read sequencing.</title>
        <authorList>
            <person name="Singleton C.M."/>
            <person name="Petriglieri F."/>
            <person name="Kristensen J.M."/>
            <person name="Kirkegaard R.H."/>
            <person name="Michaelsen T.Y."/>
            <person name="Andersen M.H."/>
            <person name="Karst S.M."/>
            <person name="Dueholm M.S."/>
            <person name="Nielsen P.H."/>
            <person name="Albertsen M."/>
        </authorList>
    </citation>
    <scope>NUCLEOTIDE SEQUENCE</scope>
    <source>
        <strain evidence="1">Hirt_18-Q3-R61-65_BATAC.395</strain>
    </source>
</reference>
<proteinExistence type="predicted"/>
<evidence type="ECO:0000313" key="2">
    <source>
        <dbReference type="Proteomes" id="UP000886689"/>
    </source>
</evidence>
<organism evidence="1 2">
    <name type="scientific">Candidatus Proximibacter danicus</name>
    <dbReference type="NCBI Taxonomy" id="2954365"/>
    <lineage>
        <taxon>Bacteria</taxon>
        <taxon>Pseudomonadati</taxon>
        <taxon>Pseudomonadota</taxon>
        <taxon>Betaproteobacteria</taxon>
        <taxon>Candidatus Proximibacter</taxon>
    </lineage>
</organism>
<accession>A0A9D7K3I8</accession>